<dbReference type="Gene3D" id="3.40.50.980">
    <property type="match status" value="1"/>
</dbReference>
<gene>
    <name evidence="3" type="ORF">Slati_3176400</name>
</gene>
<dbReference type="PANTHER" id="PTHR24096">
    <property type="entry name" value="LONG-CHAIN-FATTY-ACID--COA LIGASE"/>
    <property type="match status" value="1"/>
</dbReference>
<reference evidence="3" key="2">
    <citation type="journal article" date="2024" name="Plant">
        <title>Genomic evolution and insights into agronomic trait innovations of Sesamum species.</title>
        <authorList>
            <person name="Miao H."/>
            <person name="Wang L."/>
            <person name="Qu L."/>
            <person name="Liu H."/>
            <person name="Sun Y."/>
            <person name="Le M."/>
            <person name="Wang Q."/>
            <person name="Wei S."/>
            <person name="Zheng Y."/>
            <person name="Lin W."/>
            <person name="Duan Y."/>
            <person name="Cao H."/>
            <person name="Xiong S."/>
            <person name="Wang X."/>
            <person name="Wei L."/>
            <person name="Li C."/>
            <person name="Ma Q."/>
            <person name="Ju M."/>
            <person name="Zhao R."/>
            <person name="Li G."/>
            <person name="Mu C."/>
            <person name="Tian Q."/>
            <person name="Mei H."/>
            <person name="Zhang T."/>
            <person name="Gao T."/>
            <person name="Zhang H."/>
        </authorList>
    </citation>
    <scope>NUCLEOTIDE SEQUENCE</scope>
    <source>
        <strain evidence="3">KEN1</strain>
    </source>
</reference>
<reference evidence="3" key="1">
    <citation type="submission" date="2020-06" db="EMBL/GenBank/DDBJ databases">
        <authorList>
            <person name="Li T."/>
            <person name="Hu X."/>
            <person name="Zhang T."/>
            <person name="Song X."/>
            <person name="Zhang H."/>
            <person name="Dai N."/>
            <person name="Sheng W."/>
            <person name="Hou X."/>
            <person name="Wei L."/>
        </authorList>
    </citation>
    <scope>NUCLEOTIDE SEQUENCE</scope>
    <source>
        <strain evidence="3">KEN1</strain>
        <tissue evidence="3">Leaf</tissue>
    </source>
</reference>
<proteinExistence type="predicted"/>
<name>A0AAW2UX60_9LAMI</name>
<sequence>MVKSRAAEKYDLRSLEAVLCGGAPVANSVIERFKQRFPNISLLQAYGLTETTAGITRTIGLNESRVAGANGRLVSNCQAKIVDPLTGHNLPPLKPGELWIRGPMVMKGKMHSLPCLEG</sequence>
<feature type="domain" description="AMP-dependent synthetase/ligase" evidence="2">
    <location>
        <begin position="6"/>
        <end position="108"/>
    </location>
</feature>
<dbReference type="AlphaFoldDB" id="A0AAW2UX60"/>
<protein>
    <submittedName>
        <fullName evidence="3">4-coumarate--CoA ligase-like 9</fullName>
    </submittedName>
</protein>
<dbReference type="Pfam" id="PF00501">
    <property type="entry name" value="AMP-binding"/>
    <property type="match status" value="1"/>
</dbReference>
<dbReference type="PANTHER" id="PTHR24096:SF362">
    <property type="entry name" value="4-COUMARATE--COA LIGASE-LIKE 9"/>
    <property type="match status" value="1"/>
</dbReference>
<dbReference type="EMBL" id="JACGWN010000011">
    <property type="protein sequence ID" value="KAL0421535.1"/>
    <property type="molecule type" value="Genomic_DNA"/>
</dbReference>
<dbReference type="SUPFAM" id="SSF56801">
    <property type="entry name" value="Acetyl-CoA synthetase-like"/>
    <property type="match status" value="1"/>
</dbReference>
<accession>A0AAW2UX60</accession>
<evidence type="ECO:0000259" key="2">
    <source>
        <dbReference type="Pfam" id="PF00501"/>
    </source>
</evidence>
<dbReference type="GO" id="GO:0016405">
    <property type="term" value="F:CoA-ligase activity"/>
    <property type="evidence" value="ECO:0007669"/>
    <property type="project" value="TreeGrafter"/>
</dbReference>
<comment type="caution">
    <text evidence="3">The sequence shown here is derived from an EMBL/GenBank/DDBJ whole genome shotgun (WGS) entry which is preliminary data.</text>
</comment>
<keyword evidence="1 3" id="KW-0436">Ligase</keyword>
<dbReference type="InterPro" id="IPR000873">
    <property type="entry name" value="AMP-dep_synth/lig_dom"/>
</dbReference>
<organism evidence="3">
    <name type="scientific">Sesamum latifolium</name>
    <dbReference type="NCBI Taxonomy" id="2727402"/>
    <lineage>
        <taxon>Eukaryota</taxon>
        <taxon>Viridiplantae</taxon>
        <taxon>Streptophyta</taxon>
        <taxon>Embryophyta</taxon>
        <taxon>Tracheophyta</taxon>
        <taxon>Spermatophyta</taxon>
        <taxon>Magnoliopsida</taxon>
        <taxon>eudicotyledons</taxon>
        <taxon>Gunneridae</taxon>
        <taxon>Pentapetalae</taxon>
        <taxon>asterids</taxon>
        <taxon>lamiids</taxon>
        <taxon>Lamiales</taxon>
        <taxon>Pedaliaceae</taxon>
        <taxon>Sesamum</taxon>
    </lineage>
</organism>
<dbReference type="Gene3D" id="2.30.38.10">
    <property type="entry name" value="Luciferase, Domain 3"/>
    <property type="match status" value="1"/>
</dbReference>
<evidence type="ECO:0000313" key="3">
    <source>
        <dbReference type="EMBL" id="KAL0421535.1"/>
    </source>
</evidence>
<evidence type="ECO:0000256" key="1">
    <source>
        <dbReference type="ARBA" id="ARBA00022598"/>
    </source>
</evidence>